<dbReference type="SUPFAM" id="SSF53098">
    <property type="entry name" value="Ribonuclease H-like"/>
    <property type="match status" value="1"/>
</dbReference>
<dbReference type="SMART" id="SM00950">
    <property type="entry name" value="Piwi"/>
    <property type="match status" value="1"/>
</dbReference>
<dbReference type="Gene3D" id="2.170.260.10">
    <property type="entry name" value="paz domain"/>
    <property type="match status" value="1"/>
</dbReference>
<evidence type="ECO:0000256" key="2">
    <source>
        <dbReference type="ARBA" id="ARBA00022473"/>
    </source>
</evidence>
<organism evidence="10 11">
    <name type="scientific">Polypedilum vanderplanki</name>
    <name type="common">Sleeping chironomid midge</name>
    <dbReference type="NCBI Taxonomy" id="319348"/>
    <lineage>
        <taxon>Eukaryota</taxon>
        <taxon>Metazoa</taxon>
        <taxon>Ecdysozoa</taxon>
        <taxon>Arthropoda</taxon>
        <taxon>Hexapoda</taxon>
        <taxon>Insecta</taxon>
        <taxon>Pterygota</taxon>
        <taxon>Neoptera</taxon>
        <taxon>Endopterygota</taxon>
        <taxon>Diptera</taxon>
        <taxon>Nematocera</taxon>
        <taxon>Chironomoidea</taxon>
        <taxon>Chironomidae</taxon>
        <taxon>Chironominae</taxon>
        <taxon>Polypedilum</taxon>
        <taxon>Polypedilum</taxon>
    </lineage>
</organism>
<evidence type="ECO:0000256" key="6">
    <source>
        <dbReference type="ARBA" id="ARBA00038291"/>
    </source>
</evidence>
<dbReference type="Pfam" id="PF02171">
    <property type="entry name" value="Piwi"/>
    <property type="match status" value="1"/>
</dbReference>
<dbReference type="SMART" id="SM00949">
    <property type="entry name" value="PAZ"/>
    <property type="match status" value="1"/>
</dbReference>
<feature type="domain" description="PAZ" evidence="8">
    <location>
        <begin position="233"/>
        <end position="343"/>
    </location>
</feature>
<feature type="domain" description="Piwi" evidence="9">
    <location>
        <begin position="508"/>
        <end position="808"/>
    </location>
</feature>
<dbReference type="Pfam" id="PF02170">
    <property type="entry name" value="PAZ"/>
    <property type="match status" value="1"/>
</dbReference>
<dbReference type="InterPro" id="IPR036085">
    <property type="entry name" value="PAZ_dom_sf"/>
</dbReference>
<dbReference type="EMBL" id="JADBJN010000001">
    <property type="protein sequence ID" value="KAG5684609.1"/>
    <property type="molecule type" value="Genomic_DNA"/>
</dbReference>
<evidence type="ECO:0000256" key="3">
    <source>
        <dbReference type="ARBA" id="ARBA00022490"/>
    </source>
</evidence>
<dbReference type="Pfam" id="PF23278">
    <property type="entry name" value="Piwi_N"/>
    <property type="match status" value="1"/>
</dbReference>
<feature type="region of interest" description="Disordered" evidence="7">
    <location>
        <begin position="17"/>
        <end position="39"/>
    </location>
</feature>
<name>A0A9J6CQW8_POLVA</name>
<dbReference type="Proteomes" id="UP001107558">
    <property type="component" value="Chromosome 1"/>
</dbReference>
<dbReference type="GO" id="GO:0043186">
    <property type="term" value="C:P granule"/>
    <property type="evidence" value="ECO:0007669"/>
    <property type="project" value="UniProtKB-ARBA"/>
</dbReference>
<evidence type="ECO:0000313" key="11">
    <source>
        <dbReference type="Proteomes" id="UP001107558"/>
    </source>
</evidence>
<evidence type="ECO:0000256" key="7">
    <source>
        <dbReference type="SAM" id="MobiDB-lite"/>
    </source>
</evidence>
<dbReference type="OrthoDB" id="445936at2759"/>
<sequence>MSSSSSFDSLDVQVKKTFGRGRGRDELSNTPSQQSISSSEFSDYGYVTRPAGIDQSSKSGSIGVVIPLCTNYFRLSKLPDFDFLHYHVSFDPPNDSQKLLSSLVAQHREVFGGYIFDNGSALYLTKALPEETMLFDCKSREGIDYKMTVKKTKNVIEMSSSLGFNLLNLILRRAMKGLNLQLVRRNLYDPQNKININDYKLTLWPGYVTSIRQHEEEILLCCEISHKVLRQETIYDILRNHLQENRSNYKDSFKKDVVGSIVLTGYNNRTYRVDDVDFNKTPMTTFPYNDRQISFIDYYREKYNITIKDAQQPLLITNPTPKEIRAGRKESSCLIPELCSATGLTDRMRTNFQLMRALAEYTRMDPKRRIQRLKDFSNRLNTTEESKKQFKTFGTELKPELVKLYGRELPQEMIIFGNGKTAQNDERVDWTNPMKVNQMFQNEPLVRWGIIYPKRCESETRQFLKLLVEVARGMQYEMKEPKLIELNDDRIGTYSLQLEQFIQKDPKFVLIVLPNNGADRYSAVKKISCVDNAVPIQVVVSKTMQPKKGNIGSVKSIATKVLIQMNCKLGGAAWSIKYPLNGIMTIGFDVGRDTVTKKAYGAFVATMDIKKKIQFYSSVAPHSGGQECSAQIDVHMRKALKTYYNINGCLPERILMYRDGVGDGEIHYVHSTEVKILENTLNEIYQKSSPGILPRFCFIIVSKRINTRFFSDRGAGFDNPVSGVVVDNTVTLPERYDFYLISQSVRQGTVSPTSYNIIHDTFGLTADRLQILTYKMCHLYYNWSGTTRVPCVLQYAQKLAVLVGQYLHTVPNSLMENQLYYL</sequence>
<dbReference type="InterPro" id="IPR003100">
    <property type="entry name" value="PAZ_dom"/>
</dbReference>
<reference evidence="10" key="1">
    <citation type="submission" date="2021-03" db="EMBL/GenBank/DDBJ databases">
        <title>Chromosome level genome of the anhydrobiotic midge Polypedilum vanderplanki.</title>
        <authorList>
            <person name="Yoshida Y."/>
            <person name="Kikawada T."/>
            <person name="Gusev O."/>
        </authorList>
    </citation>
    <scope>NUCLEOTIDE SEQUENCE</scope>
    <source>
        <strain evidence="10">NIAS01</strain>
        <tissue evidence="10">Whole body or cell culture</tissue>
    </source>
</reference>
<gene>
    <name evidence="10" type="ORF">PVAND_013834</name>
</gene>
<dbReference type="PROSITE" id="PS50822">
    <property type="entry name" value="PIWI"/>
    <property type="match status" value="1"/>
</dbReference>
<evidence type="ECO:0000256" key="1">
    <source>
        <dbReference type="ARBA" id="ARBA00004496"/>
    </source>
</evidence>
<dbReference type="GO" id="GO:0035194">
    <property type="term" value="P:regulatory ncRNA-mediated post-transcriptional gene silencing"/>
    <property type="evidence" value="ECO:0007669"/>
    <property type="project" value="UniProtKB-ARBA"/>
</dbReference>
<dbReference type="FunFam" id="2.170.260.10:FF:000003">
    <property type="entry name" value="Piwi-like RNA-mediated gene silencing 2"/>
    <property type="match status" value="1"/>
</dbReference>
<dbReference type="PROSITE" id="PS50821">
    <property type="entry name" value="PAZ"/>
    <property type="match status" value="1"/>
</dbReference>
<dbReference type="InterPro" id="IPR003165">
    <property type="entry name" value="Piwi"/>
</dbReference>
<evidence type="ECO:0000256" key="5">
    <source>
        <dbReference type="ARBA" id="ARBA00023158"/>
    </source>
</evidence>
<evidence type="ECO:0000256" key="4">
    <source>
        <dbReference type="ARBA" id="ARBA00022884"/>
    </source>
</evidence>
<dbReference type="PANTHER" id="PTHR22891">
    <property type="entry name" value="EUKARYOTIC TRANSLATION INITIATION FACTOR 2C"/>
    <property type="match status" value="1"/>
</dbReference>
<evidence type="ECO:0000259" key="8">
    <source>
        <dbReference type="PROSITE" id="PS50821"/>
    </source>
</evidence>
<comment type="caution">
    <text evidence="10">The sequence shown here is derived from an EMBL/GenBank/DDBJ whole genome shotgun (WGS) entry which is preliminary data.</text>
</comment>
<dbReference type="GO" id="GO:0004521">
    <property type="term" value="F:RNA endonuclease activity"/>
    <property type="evidence" value="ECO:0007669"/>
    <property type="project" value="UniProtKB-ARBA"/>
</dbReference>
<dbReference type="Gene3D" id="3.40.50.2300">
    <property type="match status" value="1"/>
</dbReference>
<evidence type="ECO:0000259" key="9">
    <source>
        <dbReference type="PROSITE" id="PS50822"/>
    </source>
</evidence>
<keyword evidence="2" id="KW-0217">Developmental protein</keyword>
<keyword evidence="4" id="KW-0694">RNA-binding</keyword>
<proteinExistence type="inferred from homology"/>
<keyword evidence="11" id="KW-1185">Reference proteome</keyword>
<feature type="compositionally biased region" description="Low complexity" evidence="7">
    <location>
        <begin position="28"/>
        <end position="39"/>
    </location>
</feature>
<comment type="subcellular location">
    <subcellularLocation>
        <location evidence="1">Cytoplasm</location>
    </subcellularLocation>
</comment>
<evidence type="ECO:0000313" key="10">
    <source>
        <dbReference type="EMBL" id="KAG5684609.1"/>
    </source>
</evidence>
<comment type="similarity">
    <text evidence="6">Belongs to the argonaute family. Piwi subfamily.</text>
</comment>
<dbReference type="GO" id="GO:0003723">
    <property type="term" value="F:RNA binding"/>
    <property type="evidence" value="ECO:0007669"/>
    <property type="project" value="UniProtKB-KW"/>
</dbReference>
<dbReference type="GO" id="GO:0061157">
    <property type="term" value="P:mRNA destabilization"/>
    <property type="evidence" value="ECO:0007669"/>
    <property type="project" value="UniProtKB-ARBA"/>
</dbReference>
<dbReference type="InterPro" id="IPR012337">
    <property type="entry name" value="RNaseH-like_sf"/>
</dbReference>
<keyword evidence="5" id="KW-0943">RNA-mediated gene silencing</keyword>
<protein>
    <submittedName>
        <fullName evidence="10">Uncharacterized protein</fullName>
    </submittedName>
</protein>
<dbReference type="SUPFAM" id="SSF101690">
    <property type="entry name" value="PAZ domain"/>
    <property type="match status" value="1"/>
</dbReference>
<dbReference type="CDD" id="cd02845">
    <property type="entry name" value="PAZ_piwi_like"/>
    <property type="match status" value="1"/>
</dbReference>
<dbReference type="AlphaFoldDB" id="A0A9J6CQW8"/>
<dbReference type="InterPro" id="IPR036397">
    <property type="entry name" value="RNaseH_sf"/>
</dbReference>
<dbReference type="CDD" id="cd04658">
    <property type="entry name" value="Piwi_piwi-like_Euk"/>
    <property type="match status" value="1"/>
</dbReference>
<dbReference type="GO" id="GO:0034587">
    <property type="term" value="P:piRNA processing"/>
    <property type="evidence" value="ECO:0007669"/>
    <property type="project" value="UniProtKB-ARBA"/>
</dbReference>
<accession>A0A9J6CQW8</accession>
<dbReference type="Gene3D" id="3.30.420.10">
    <property type="entry name" value="Ribonuclease H-like superfamily/Ribonuclease H"/>
    <property type="match status" value="1"/>
</dbReference>
<keyword evidence="3" id="KW-0963">Cytoplasm</keyword>